<dbReference type="InterPro" id="IPR016187">
    <property type="entry name" value="CTDL_fold"/>
</dbReference>
<reference evidence="5" key="1">
    <citation type="submission" date="2012-12" db="EMBL/GenBank/DDBJ databases">
        <authorList>
            <person name="Hellsten U."/>
            <person name="Grimwood J."/>
            <person name="Chapman J.A."/>
            <person name="Shapiro H."/>
            <person name="Aerts A."/>
            <person name="Otillar R.P."/>
            <person name="Terry A.Y."/>
            <person name="Boore J.L."/>
            <person name="Simakov O."/>
            <person name="Marletaz F."/>
            <person name="Cho S.-J."/>
            <person name="Edsinger-Gonzales E."/>
            <person name="Havlak P."/>
            <person name="Kuo D.-H."/>
            <person name="Larsson T."/>
            <person name="Lv J."/>
            <person name="Arendt D."/>
            <person name="Savage R."/>
            <person name="Osoegawa K."/>
            <person name="de Jong P."/>
            <person name="Lindberg D.R."/>
            <person name="Seaver E.C."/>
            <person name="Weisblat D.A."/>
            <person name="Putnam N.H."/>
            <person name="Grigoriev I.V."/>
            <person name="Rokhsar D.S."/>
        </authorList>
    </citation>
    <scope>NUCLEOTIDE SEQUENCE</scope>
</reference>
<dbReference type="EnsemblMetazoa" id="HelroT178777">
    <property type="protein sequence ID" value="HelroP178777"/>
    <property type="gene ID" value="HelroG178777"/>
</dbReference>
<dbReference type="HOGENOM" id="CLU_552399_0_0_1"/>
<evidence type="ECO:0000313" key="5">
    <source>
        <dbReference type="Proteomes" id="UP000015101"/>
    </source>
</evidence>
<dbReference type="Proteomes" id="UP000015101">
    <property type="component" value="Unassembled WGS sequence"/>
</dbReference>
<feature type="transmembrane region" description="Helical" evidence="1">
    <location>
        <begin position="418"/>
        <end position="441"/>
    </location>
</feature>
<dbReference type="CDD" id="cd00037">
    <property type="entry name" value="CLECT"/>
    <property type="match status" value="1"/>
</dbReference>
<keyword evidence="5" id="KW-1185">Reference proteome</keyword>
<organism evidence="4 5">
    <name type="scientific">Helobdella robusta</name>
    <name type="common">Californian leech</name>
    <dbReference type="NCBI Taxonomy" id="6412"/>
    <lineage>
        <taxon>Eukaryota</taxon>
        <taxon>Metazoa</taxon>
        <taxon>Spiralia</taxon>
        <taxon>Lophotrochozoa</taxon>
        <taxon>Annelida</taxon>
        <taxon>Clitellata</taxon>
        <taxon>Hirudinea</taxon>
        <taxon>Rhynchobdellida</taxon>
        <taxon>Glossiphoniidae</taxon>
        <taxon>Helobdella</taxon>
    </lineage>
</organism>
<dbReference type="PROSITE" id="PS50041">
    <property type="entry name" value="C_TYPE_LECTIN_2"/>
    <property type="match status" value="1"/>
</dbReference>
<evidence type="ECO:0000256" key="1">
    <source>
        <dbReference type="SAM" id="Phobius"/>
    </source>
</evidence>
<dbReference type="EMBL" id="AMQM01006551">
    <property type="status" value="NOT_ANNOTATED_CDS"/>
    <property type="molecule type" value="Genomic_DNA"/>
</dbReference>
<dbReference type="SMART" id="SM00034">
    <property type="entry name" value="CLECT"/>
    <property type="match status" value="1"/>
</dbReference>
<feature type="domain" description="C-type lectin" evidence="2">
    <location>
        <begin position="244"/>
        <end position="327"/>
    </location>
</feature>
<keyword evidence="1" id="KW-1133">Transmembrane helix</keyword>
<dbReference type="InterPro" id="IPR001304">
    <property type="entry name" value="C-type_lectin-like"/>
</dbReference>
<dbReference type="CTD" id="20206952"/>
<evidence type="ECO:0000313" key="4">
    <source>
        <dbReference type="EnsemblMetazoa" id="HelroP178777"/>
    </source>
</evidence>
<sequence length="494" mass="56205">MVRMIRHTVEENSLIKGQQRHRHSIILEGKKTVYLLLIRSCLSNYVHTCYLVCQLNNMRNVFSGMERKWECVKSEHVSCSDLTCSSTSKYCLYLADDEWHHYNEVSTNLCSKNNRDGWLLEIYDDDVQQLVDQFVACKGLQRKIFLLGTEMSPNKMMWVNGASCLLNCVHVFHGGGCEINIRFVLWKFSVTGEVANQEDNLNTMVCLIKAHPSVDSEETLRYVADNPRSLNNVTSCLAARVWSRGKTCYFPLDGRLSWYKGHYMCAKLGGGLAVLDELSADDIKQMWNQLDLTNDRYWIGLSRTLLTWKKTEQPLNNPNWLDGFPNDLLYNYRIFLTTFIENNPIMNDCSIRPPIFNVICMQENKNFATTPPSPTTTTDLMKPSSKSSIVSASGIFDPQDPNANTSYTSNDDAFTQSLAISFGIILPSLIMAIVILASMLVKLKKQSKRLTGLKMQVDPSYEEVTPEFFTKFNKNNAVNDENPYISLSPSQGRA</sequence>
<dbReference type="InterPro" id="IPR016186">
    <property type="entry name" value="C-type_lectin-like/link_sf"/>
</dbReference>
<dbReference type="RefSeq" id="XP_009025092.1">
    <property type="nucleotide sequence ID" value="XM_009026844.1"/>
</dbReference>
<dbReference type="AlphaFoldDB" id="T1FDQ3"/>
<keyword evidence="1" id="KW-0472">Membrane</keyword>
<accession>T1FDQ3</accession>
<gene>
    <name evidence="4" type="primary">20206952</name>
    <name evidence="3" type="ORF">HELRODRAFT_178777</name>
</gene>
<proteinExistence type="predicted"/>
<dbReference type="EMBL" id="KB097487">
    <property type="protein sequence ID" value="ESN96973.1"/>
    <property type="molecule type" value="Genomic_DNA"/>
</dbReference>
<dbReference type="Gene3D" id="3.10.100.10">
    <property type="entry name" value="Mannose-Binding Protein A, subunit A"/>
    <property type="match status" value="1"/>
</dbReference>
<dbReference type="SUPFAM" id="SSF56436">
    <property type="entry name" value="C-type lectin-like"/>
    <property type="match status" value="1"/>
</dbReference>
<reference evidence="3 5" key="2">
    <citation type="journal article" date="2013" name="Nature">
        <title>Insights into bilaterian evolution from three spiralian genomes.</title>
        <authorList>
            <person name="Simakov O."/>
            <person name="Marletaz F."/>
            <person name="Cho S.J."/>
            <person name="Edsinger-Gonzales E."/>
            <person name="Havlak P."/>
            <person name="Hellsten U."/>
            <person name="Kuo D.H."/>
            <person name="Larsson T."/>
            <person name="Lv J."/>
            <person name="Arendt D."/>
            <person name="Savage R."/>
            <person name="Osoegawa K."/>
            <person name="de Jong P."/>
            <person name="Grimwood J."/>
            <person name="Chapman J.A."/>
            <person name="Shapiro H."/>
            <person name="Aerts A."/>
            <person name="Otillar R.P."/>
            <person name="Terry A.Y."/>
            <person name="Boore J.L."/>
            <person name="Grigoriev I.V."/>
            <person name="Lindberg D.R."/>
            <person name="Seaver E.C."/>
            <person name="Weisblat D.A."/>
            <person name="Putnam N.H."/>
            <person name="Rokhsar D.S."/>
        </authorList>
    </citation>
    <scope>NUCLEOTIDE SEQUENCE</scope>
</reference>
<evidence type="ECO:0000313" key="3">
    <source>
        <dbReference type="EMBL" id="ESN96973.1"/>
    </source>
</evidence>
<dbReference type="KEGG" id="hro:HELRODRAFT_178777"/>
<dbReference type="InParanoid" id="T1FDQ3"/>
<reference evidence="4" key="3">
    <citation type="submission" date="2015-06" db="UniProtKB">
        <authorList>
            <consortium name="EnsemblMetazoa"/>
        </authorList>
    </citation>
    <scope>IDENTIFICATION</scope>
</reference>
<keyword evidence="1" id="KW-0812">Transmembrane</keyword>
<dbReference type="GeneID" id="20206952"/>
<protein>
    <recommendedName>
        <fullName evidence="2">C-type lectin domain-containing protein</fullName>
    </recommendedName>
</protein>
<evidence type="ECO:0000259" key="2">
    <source>
        <dbReference type="PROSITE" id="PS50041"/>
    </source>
</evidence>
<name>T1FDQ3_HELRO</name>